<reference evidence="2" key="2">
    <citation type="submission" date="2021-11" db="EMBL/GenBank/DDBJ databases">
        <title>Genome sequence of Xylella taiwanensis PLS432.</title>
        <authorList>
            <person name="Weng L.-W."/>
            <person name="Su C.-C."/>
            <person name="Tsai C.-W."/>
            <person name="Kuo C.-H."/>
        </authorList>
    </citation>
    <scope>NUCLEOTIDE SEQUENCE</scope>
    <source>
        <strain evidence="2">PLS432</strain>
    </source>
</reference>
<organism evidence="1 3">
    <name type="scientific">Xylella taiwanensis</name>
    <dbReference type="NCBI Taxonomy" id="1444770"/>
    <lineage>
        <taxon>Bacteria</taxon>
        <taxon>Pseudomonadati</taxon>
        <taxon>Pseudomonadota</taxon>
        <taxon>Gammaproteobacteria</taxon>
        <taxon>Lysobacterales</taxon>
        <taxon>Lysobacteraceae</taxon>
        <taxon>Xylella</taxon>
    </lineage>
</organism>
<gene>
    <name evidence="1" type="ORF">AF72_09830</name>
    <name evidence="2" type="ORF">LPH55_01865</name>
</gene>
<evidence type="ECO:0000313" key="1">
    <source>
        <dbReference type="EMBL" id="EWS77583.1"/>
    </source>
</evidence>
<keyword evidence="4" id="KW-1185">Reference proteome</keyword>
<dbReference type="Proteomes" id="UP000020406">
    <property type="component" value="Unassembled WGS sequence"/>
</dbReference>
<dbReference type="GeneID" id="68901260"/>
<reference evidence="1 3" key="1">
    <citation type="journal article" date="2014" name="Genome Announc.">
        <title>Draft Genome Sequence of Xylella fastidiosa Pear Leaf Scorch Strain in Taiwan.</title>
        <authorList>
            <person name="Su C.C."/>
            <person name="Deng W.L."/>
            <person name="Jan F.J."/>
            <person name="Chang C.J."/>
            <person name="Huang H."/>
            <person name="Chen J."/>
        </authorList>
    </citation>
    <scope>NUCLEOTIDE SEQUENCE [LARGE SCALE GENOMIC DNA]</scope>
    <source>
        <strain evidence="1 3">PLS229</strain>
    </source>
</reference>
<accession>Z9JHX6</accession>
<dbReference type="Proteomes" id="UP001430701">
    <property type="component" value="Unassembled WGS sequence"/>
</dbReference>
<dbReference type="EMBL" id="JAJPPU010000001">
    <property type="protein sequence ID" value="MCD8472249.1"/>
    <property type="molecule type" value="Genomic_DNA"/>
</dbReference>
<evidence type="ECO:0000313" key="2">
    <source>
        <dbReference type="EMBL" id="MCD8472249.1"/>
    </source>
</evidence>
<sequence length="78" mass="9023">MAEKKQCMAHFCGFSTMVFWRSVMRHQVHEVHRDALDRDDACSFLNGNIRVACRAMLESILNFMSTAMCNETTESVLY</sequence>
<dbReference type="PATRIC" id="fig|1444770.3.peg.2333"/>
<proteinExistence type="predicted"/>
<dbReference type="STRING" id="1444770.AF72_09830"/>
<dbReference type="RefSeq" id="WP_038271889.1">
    <property type="nucleotide sequence ID" value="NZ_CP053627.1"/>
</dbReference>
<evidence type="ECO:0000313" key="4">
    <source>
        <dbReference type="Proteomes" id="UP001430701"/>
    </source>
</evidence>
<dbReference type="EMBL" id="JDSQ01000017">
    <property type="protein sequence ID" value="EWS77583.1"/>
    <property type="molecule type" value="Genomic_DNA"/>
</dbReference>
<protein>
    <submittedName>
        <fullName evidence="1">Uncharacterized protein</fullName>
    </submittedName>
</protein>
<dbReference type="KEGG" id="xtw:AB672_08150"/>
<name>Z9JHX6_9GAMM</name>
<comment type="caution">
    <text evidence="1">The sequence shown here is derived from an EMBL/GenBank/DDBJ whole genome shotgun (WGS) entry which is preliminary data.</text>
</comment>
<evidence type="ECO:0000313" key="3">
    <source>
        <dbReference type="Proteomes" id="UP000020406"/>
    </source>
</evidence>
<dbReference type="AlphaFoldDB" id="Z9JHX6"/>